<evidence type="ECO:0000313" key="2">
    <source>
        <dbReference type="EMBL" id="AML60639.1"/>
    </source>
</evidence>
<dbReference type="EMBL" id="KU057176">
    <property type="protein sequence ID" value="AML60639.1"/>
    <property type="molecule type" value="Genomic_DNA"/>
</dbReference>
<dbReference type="AlphaFoldDB" id="A0A140F2K5"/>
<protein>
    <recommendedName>
        <fullName evidence="3">Transmembrane protein</fullName>
    </recommendedName>
</protein>
<evidence type="ECO:0000256" key="1">
    <source>
        <dbReference type="SAM" id="Phobius"/>
    </source>
</evidence>
<reference evidence="2" key="2">
    <citation type="journal article" date="2016" name="Open Biol.">
        <title>Moramonas marocensis gen. nov., sp. nov.: a jakobid flagellate isolated from desert soil with a bacteria-like, but bloated mitochondrial genome.</title>
        <authorList>
            <person name="Strassert J.F."/>
            <person name="Tikhonenkov D.V."/>
            <person name="Pombert J.F."/>
            <person name="Kolisko M."/>
            <person name="Tai V."/>
            <person name="Mylnikov A.P."/>
            <person name="Keeling P.J."/>
        </authorList>
    </citation>
    <scope>NUCLEOTIDE SEQUENCE</scope>
</reference>
<organism evidence="2">
    <name type="scientific">Moramonas marocensis</name>
    <dbReference type="NCBI Taxonomy" id="1805496"/>
    <lineage>
        <taxon>Eukaryota</taxon>
        <taxon>Discoba</taxon>
        <taxon>Jakobida</taxon>
        <taxon>Histionina</taxon>
        <taxon>Moramonas</taxon>
    </lineage>
</organism>
<gene>
    <name evidence="2" type="ORF">Mmmito_0070</name>
</gene>
<accession>A0A140F2K5</accession>
<sequence>MNFQIERIKTNLLRQKSKENTNLYRFSYYFYFLLVTLAVTLFFLVNAVGFYSITFIIMFDDIYLYHHIDQSAYSIPIIISDQYLRDLSDTDLSFLFPLDSPLDFFIMFDQDGIQDGLVYDFQVSNLLPTHNNHHQAKQDLYLIYYMFQYNNHTHLNPIYKYACEDGHGYNPFNTDILYNIDQNYYIEQMQYAIIKEMVFL</sequence>
<proteinExistence type="predicted"/>
<keyword evidence="1" id="KW-0472">Membrane</keyword>
<keyword evidence="1" id="KW-0812">Transmembrane</keyword>
<evidence type="ECO:0008006" key="3">
    <source>
        <dbReference type="Google" id="ProtNLM"/>
    </source>
</evidence>
<feature type="transmembrane region" description="Helical" evidence="1">
    <location>
        <begin position="28"/>
        <end position="59"/>
    </location>
</feature>
<reference evidence="2" key="1">
    <citation type="submission" date="2015-11" db="EMBL/GenBank/DDBJ databases">
        <authorList>
            <person name="Zhang Y."/>
            <person name="Guo Z."/>
        </authorList>
    </citation>
    <scope>NUCLEOTIDE SEQUENCE</scope>
</reference>
<keyword evidence="2" id="KW-0496">Mitochondrion</keyword>
<name>A0A140F2K5_9EUKA</name>
<geneLocation type="mitochondrion" evidence="2"/>
<keyword evidence="1" id="KW-1133">Transmembrane helix</keyword>